<dbReference type="PANTHER" id="PTHR43014">
    <property type="entry name" value="MERCURIC REDUCTASE"/>
    <property type="match status" value="1"/>
</dbReference>
<evidence type="ECO:0000259" key="8">
    <source>
        <dbReference type="Pfam" id="PF07992"/>
    </source>
</evidence>
<dbReference type="EC" id="1.8.1.4" evidence="9"/>
<feature type="binding site" evidence="5">
    <location>
        <position position="285"/>
    </location>
    <ligand>
        <name>NAD(+)</name>
        <dbReference type="ChEBI" id="CHEBI:57540"/>
    </ligand>
</feature>
<dbReference type="NCBIfam" id="NF004939">
    <property type="entry name" value="PRK06292.1-1"/>
    <property type="match status" value="1"/>
</dbReference>
<keyword evidence="3 5" id="KW-0274">FAD</keyword>
<feature type="binding site" evidence="5">
    <location>
        <position position="328"/>
    </location>
    <ligand>
        <name>FAD</name>
        <dbReference type="ChEBI" id="CHEBI:57692"/>
    </ligand>
</feature>
<keyword evidence="5" id="KW-0520">NAD</keyword>
<dbReference type="PIRSF" id="PIRSF000350">
    <property type="entry name" value="Mercury_reductase_MerA"/>
    <property type="match status" value="1"/>
</dbReference>
<protein>
    <submittedName>
        <fullName evidence="9">Dihydrolipoyl dehydrogenase</fullName>
        <ecNumber evidence="9">1.8.1.4</ecNumber>
    </submittedName>
</protein>
<dbReference type="GO" id="GO:0050660">
    <property type="term" value="F:flavin adenine dinucleotide binding"/>
    <property type="evidence" value="ECO:0007669"/>
    <property type="project" value="TreeGrafter"/>
</dbReference>
<dbReference type="Proteomes" id="UP000188169">
    <property type="component" value="Unassembled WGS sequence"/>
</dbReference>
<evidence type="ECO:0000256" key="1">
    <source>
        <dbReference type="ARBA" id="ARBA00007532"/>
    </source>
</evidence>
<feature type="binding site" evidence="5">
    <location>
        <begin position="153"/>
        <end position="155"/>
    </location>
    <ligand>
        <name>FAD</name>
        <dbReference type="ChEBI" id="CHEBI:57692"/>
    </ligand>
</feature>
<feature type="domain" description="Pyridine nucleotide-disulphide oxidoreductase dimerisation" evidence="7">
    <location>
        <begin position="396"/>
        <end position="502"/>
    </location>
</feature>
<dbReference type="InterPro" id="IPR023753">
    <property type="entry name" value="FAD/NAD-binding_dom"/>
</dbReference>
<keyword evidence="5" id="KW-0547">Nucleotide-binding</keyword>
<comment type="similarity">
    <text evidence="1">Belongs to the class-I pyridine nucleotide-disulfide oxidoreductase family.</text>
</comment>
<feature type="active site" description="Proton acceptor" evidence="4">
    <location>
        <position position="492"/>
    </location>
</feature>
<sequence>MTTPQSSSEKSIRHVDAVVIGAGTAGHNAYRQISKVTDNVVIINEGIWSTTCTTMGCMPSKLLIAAADRAYHSNHSDEFGVEGNATINGKQVMKRVQDERDRFAGFALKSVDSWDENNKIYGRAIFSESGLIEAHTAEGDTQYIKADHIIIATGSKPFVPEGWKLSLGDTLLTSDTIFELPDLPKSMAVVGAGAIGLELAQAMSRLGVEVVIFNRNNIVGGLRDEEINQKAIACFSNELDLRLNTTIDSVTRDDSGDTPQAVIHYTDADGKAQTWRGEKVLAATGRRNTLHTLGLEHVGVELDKSNRPLNFNRVTGKIEGTNIYIVGDANAYMPLLHVSSNEGFLSGKEVALKISGRADDVSMSEAIANDSDSTNNSNMLNDISPEKSQTETTAMAVMFTEPQIMNVGQSLLQIKEKGLPHVIGEVSFDNQGRSRVMGVNCGLLRIYACPETHLILGASMVGPDAEYLAHILATAITNQVDIDGLLASPFYHPTILEGLRTALRDTSSKIKKYSS</sequence>
<accession>A0A1R4EG11</accession>
<dbReference type="GO" id="GO:0003955">
    <property type="term" value="F:NAD(P)H dehydrogenase (quinone) activity"/>
    <property type="evidence" value="ECO:0007669"/>
    <property type="project" value="TreeGrafter"/>
</dbReference>
<evidence type="ECO:0000259" key="7">
    <source>
        <dbReference type="Pfam" id="PF02852"/>
    </source>
</evidence>
<dbReference type="EMBL" id="FUGD01000086">
    <property type="protein sequence ID" value="SJM37437.1"/>
    <property type="molecule type" value="Genomic_DNA"/>
</dbReference>
<keyword evidence="2" id="KW-0285">Flavoprotein</keyword>
<evidence type="ECO:0000313" key="10">
    <source>
        <dbReference type="Proteomes" id="UP000188169"/>
    </source>
</evidence>
<dbReference type="SUPFAM" id="SSF51905">
    <property type="entry name" value="FAD/NAD(P)-binding domain"/>
    <property type="match status" value="1"/>
</dbReference>
<dbReference type="OrthoDB" id="9800167at2"/>
<dbReference type="InterPro" id="IPR001100">
    <property type="entry name" value="Pyr_nuc-diS_OxRdtase"/>
</dbReference>
<dbReference type="SUPFAM" id="SSF55424">
    <property type="entry name" value="FAD/NAD-linked reductases, dimerisation (C-terminal) domain"/>
    <property type="match status" value="1"/>
</dbReference>
<evidence type="ECO:0000256" key="3">
    <source>
        <dbReference type="ARBA" id="ARBA00022827"/>
    </source>
</evidence>
<evidence type="ECO:0000256" key="6">
    <source>
        <dbReference type="PIRSR" id="PIRSR000350-4"/>
    </source>
</evidence>
<dbReference type="PROSITE" id="PS00065">
    <property type="entry name" value="D_2_HYDROXYACID_DH_1"/>
    <property type="match status" value="1"/>
</dbReference>
<comment type="cofactor">
    <cofactor evidence="5">
        <name>FAD</name>
        <dbReference type="ChEBI" id="CHEBI:57692"/>
    </cofactor>
    <text evidence="5">Binds 1 FAD per subunit.</text>
</comment>
<organism evidence="9 10">
    <name type="scientific">Psychrobacter pasteurii</name>
    <dbReference type="NCBI Taxonomy" id="1945520"/>
    <lineage>
        <taxon>Bacteria</taxon>
        <taxon>Pseudomonadati</taxon>
        <taxon>Pseudomonadota</taxon>
        <taxon>Gammaproteobacteria</taxon>
        <taxon>Moraxellales</taxon>
        <taxon>Moraxellaceae</taxon>
        <taxon>Psychrobacter</taxon>
    </lineage>
</organism>
<dbReference type="PRINTS" id="PR00368">
    <property type="entry name" value="FADPNR"/>
</dbReference>
<dbReference type="Gene3D" id="3.30.390.30">
    <property type="match status" value="1"/>
</dbReference>
<proteinExistence type="inferred from homology"/>
<evidence type="ECO:0000256" key="4">
    <source>
        <dbReference type="PIRSR" id="PIRSR000350-2"/>
    </source>
</evidence>
<feature type="disulfide bond" description="Redox-active" evidence="6">
    <location>
        <begin position="52"/>
        <end position="57"/>
    </location>
</feature>
<gene>
    <name evidence="9" type="primary">pdhD</name>
    <name evidence="9" type="ORF">A1019T_01409</name>
</gene>
<dbReference type="Pfam" id="PF02852">
    <property type="entry name" value="Pyr_redox_dim"/>
    <property type="match status" value="1"/>
</dbReference>
<dbReference type="InterPro" id="IPR004099">
    <property type="entry name" value="Pyr_nucl-diS_OxRdtase_dimer"/>
</dbReference>
<feature type="binding site" evidence="5">
    <location>
        <position position="61"/>
    </location>
    <ligand>
        <name>FAD</name>
        <dbReference type="ChEBI" id="CHEBI:57692"/>
    </ligand>
</feature>
<dbReference type="GO" id="GO:0016616">
    <property type="term" value="F:oxidoreductase activity, acting on the CH-OH group of donors, NAD or NADP as acceptor"/>
    <property type="evidence" value="ECO:0007669"/>
    <property type="project" value="UniProtKB-ARBA"/>
</dbReference>
<keyword evidence="9" id="KW-0560">Oxidoreductase</keyword>
<name>A0A1R4EG11_9GAMM</name>
<feature type="binding site" evidence="5">
    <location>
        <begin position="191"/>
        <end position="198"/>
    </location>
    <ligand>
        <name>NAD(+)</name>
        <dbReference type="ChEBI" id="CHEBI:57540"/>
    </ligand>
</feature>
<evidence type="ECO:0000313" key="9">
    <source>
        <dbReference type="EMBL" id="SJM37437.1"/>
    </source>
</evidence>
<dbReference type="PRINTS" id="PR00411">
    <property type="entry name" value="PNDRDTASEI"/>
</dbReference>
<dbReference type="InterPro" id="IPR036188">
    <property type="entry name" value="FAD/NAD-bd_sf"/>
</dbReference>
<dbReference type="AlphaFoldDB" id="A0A1R4EG11"/>
<dbReference type="PANTHER" id="PTHR43014:SF4">
    <property type="entry name" value="PYRIDINE NUCLEOTIDE-DISULFIDE OXIDOREDUCTASE RCLA-RELATED"/>
    <property type="match status" value="1"/>
</dbReference>
<reference evidence="10" key="1">
    <citation type="submission" date="2017-02" db="EMBL/GenBank/DDBJ databases">
        <authorList>
            <person name="Mornico D."/>
        </authorList>
    </citation>
    <scope>NUCLEOTIDE SEQUENCE [LARGE SCALE GENOMIC DNA]</scope>
</reference>
<dbReference type="GO" id="GO:0004148">
    <property type="term" value="F:dihydrolipoyl dehydrogenase (NADH) activity"/>
    <property type="evidence" value="ECO:0007669"/>
    <property type="project" value="UniProtKB-EC"/>
</dbReference>
<keyword evidence="10" id="KW-1185">Reference proteome</keyword>
<dbReference type="InterPro" id="IPR016156">
    <property type="entry name" value="FAD/NAD-linked_Rdtase_dimer_sf"/>
</dbReference>
<feature type="domain" description="FAD/NAD(P)-binding" evidence="8">
    <location>
        <begin position="16"/>
        <end position="343"/>
    </location>
</feature>
<dbReference type="InterPro" id="IPR029752">
    <property type="entry name" value="D-isomer_DH_CS1"/>
</dbReference>
<evidence type="ECO:0000256" key="2">
    <source>
        <dbReference type="ARBA" id="ARBA00022630"/>
    </source>
</evidence>
<dbReference type="Pfam" id="PF07992">
    <property type="entry name" value="Pyr_redox_2"/>
    <property type="match status" value="1"/>
</dbReference>
<evidence type="ECO:0000256" key="5">
    <source>
        <dbReference type="PIRSR" id="PIRSR000350-3"/>
    </source>
</evidence>
<dbReference type="RefSeq" id="WP_077448832.1">
    <property type="nucleotide sequence ID" value="NZ_FUGD01000086.1"/>
</dbReference>
<dbReference type="Gene3D" id="3.50.50.60">
    <property type="entry name" value="FAD/NAD(P)-binding domain"/>
    <property type="match status" value="2"/>
</dbReference>
<dbReference type="STRING" id="1945520.A1019T_01409"/>